<dbReference type="PROSITE" id="PS51007">
    <property type="entry name" value="CYTC"/>
    <property type="match status" value="1"/>
</dbReference>
<dbReference type="GO" id="GO:0009055">
    <property type="term" value="F:electron transfer activity"/>
    <property type="evidence" value="ECO:0007669"/>
    <property type="project" value="InterPro"/>
</dbReference>
<protein>
    <submittedName>
        <fullName evidence="7">C-type cytochrome</fullName>
    </submittedName>
</protein>
<dbReference type="Proteomes" id="UP000477386">
    <property type="component" value="Unassembled WGS sequence"/>
</dbReference>
<accession>A0A6M0IBV0</accession>
<dbReference type="InterPro" id="IPR011989">
    <property type="entry name" value="ARM-like"/>
</dbReference>
<feature type="compositionally biased region" description="Polar residues" evidence="5">
    <location>
        <begin position="862"/>
        <end position="871"/>
    </location>
</feature>
<dbReference type="Gene3D" id="2.120.10.30">
    <property type="entry name" value="TolB, C-terminal domain"/>
    <property type="match status" value="1"/>
</dbReference>
<keyword evidence="3 4" id="KW-0408">Iron</keyword>
<dbReference type="InterPro" id="IPR011042">
    <property type="entry name" value="6-blade_b-propeller_TolB-like"/>
</dbReference>
<feature type="region of interest" description="Disordered" evidence="5">
    <location>
        <begin position="908"/>
        <end position="930"/>
    </location>
</feature>
<feature type="compositionally biased region" description="Low complexity" evidence="5">
    <location>
        <begin position="843"/>
        <end position="861"/>
    </location>
</feature>
<dbReference type="PANTHER" id="PTHR33546">
    <property type="entry name" value="LARGE, MULTIFUNCTIONAL SECRETED PROTEIN-RELATED"/>
    <property type="match status" value="1"/>
</dbReference>
<dbReference type="SUPFAM" id="SSF46626">
    <property type="entry name" value="Cytochrome c"/>
    <property type="match status" value="1"/>
</dbReference>
<evidence type="ECO:0000259" key="6">
    <source>
        <dbReference type="PROSITE" id="PS51007"/>
    </source>
</evidence>
<dbReference type="GO" id="GO:0046872">
    <property type="term" value="F:metal ion binding"/>
    <property type="evidence" value="ECO:0007669"/>
    <property type="project" value="UniProtKB-KW"/>
</dbReference>
<keyword evidence="8" id="KW-1185">Reference proteome</keyword>
<evidence type="ECO:0000256" key="3">
    <source>
        <dbReference type="ARBA" id="ARBA00023004"/>
    </source>
</evidence>
<dbReference type="SUPFAM" id="SSF63829">
    <property type="entry name" value="Calcium-dependent phosphotriesterase"/>
    <property type="match status" value="1"/>
</dbReference>
<dbReference type="NCBIfam" id="TIGR02604">
    <property type="entry name" value="Piru_Ver_Nterm"/>
    <property type="match status" value="1"/>
</dbReference>
<organism evidence="7 8">
    <name type="scientific">Spirosoma agri</name>
    <dbReference type="NCBI Taxonomy" id="1987381"/>
    <lineage>
        <taxon>Bacteria</taxon>
        <taxon>Pseudomonadati</taxon>
        <taxon>Bacteroidota</taxon>
        <taxon>Cytophagia</taxon>
        <taxon>Cytophagales</taxon>
        <taxon>Cytophagaceae</taxon>
        <taxon>Spirosoma</taxon>
    </lineage>
</organism>
<dbReference type="Gene3D" id="1.10.760.10">
    <property type="entry name" value="Cytochrome c-like domain"/>
    <property type="match status" value="1"/>
</dbReference>
<evidence type="ECO:0000313" key="8">
    <source>
        <dbReference type="Proteomes" id="UP000477386"/>
    </source>
</evidence>
<keyword evidence="2 4" id="KW-0479">Metal-binding</keyword>
<evidence type="ECO:0000256" key="5">
    <source>
        <dbReference type="SAM" id="MobiDB-lite"/>
    </source>
</evidence>
<dbReference type="InterPro" id="IPR016024">
    <property type="entry name" value="ARM-type_fold"/>
</dbReference>
<dbReference type="Pfam" id="PF00034">
    <property type="entry name" value="Cytochrom_C"/>
    <property type="match status" value="1"/>
</dbReference>
<gene>
    <name evidence="7" type="ORF">GK091_00180</name>
</gene>
<proteinExistence type="predicted"/>
<dbReference type="InterPro" id="IPR013428">
    <property type="entry name" value="Membrane-bound_put_N"/>
</dbReference>
<dbReference type="NCBIfam" id="TIGR02603">
    <property type="entry name" value="CxxCH_TIGR02603"/>
    <property type="match status" value="1"/>
</dbReference>
<dbReference type="RefSeq" id="WP_164034632.1">
    <property type="nucleotide sequence ID" value="NZ_JAAGNZ010000001.1"/>
</dbReference>
<comment type="caution">
    <text evidence="7">The sequence shown here is derived from an EMBL/GenBank/DDBJ whole genome shotgun (WGS) entry which is preliminary data.</text>
</comment>
<evidence type="ECO:0000256" key="4">
    <source>
        <dbReference type="PROSITE-ProRule" id="PRU00433"/>
    </source>
</evidence>
<evidence type="ECO:0000256" key="1">
    <source>
        <dbReference type="ARBA" id="ARBA00022617"/>
    </source>
</evidence>
<feature type="domain" description="Cytochrome c" evidence="6">
    <location>
        <begin position="972"/>
        <end position="1105"/>
    </location>
</feature>
<dbReference type="AlphaFoldDB" id="A0A6M0IBV0"/>
<feature type="region of interest" description="Disordered" evidence="5">
    <location>
        <begin position="842"/>
        <end position="891"/>
    </location>
</feature>
<dbReference type="EMBL" id="JAAGNZ010000001">
    <property type="protein sequence ID" value="NEU65287.1"/>
    <property type="molecule type" value="Genomic_DNA"/>
</dbReference>
<dbReference type="InterPro" id="IPR009056">
    <property type="entry name" value="Cyt_c-like_dom"/>
</dbReference>
<dbReference type="InterPro" id="IPR036909">
    <property type="entry name" value="Cyt_c-like_dom_sf"/>
</dbReference>
<dbReference type="PANTHER" id="PTHR33546:SF1">
    <property type="entry name" value="LARGE, MULTIFUNCTIONAL SECRETED PROTEIN"/>
    <property type="match status" value="1"/>
</dbReference>
<name>A0A6M0IBV0_9BACT</name>
<reference evidence="7 8" key="1">
    <citation type="submission" date="2020-02" db="EMBL/GenBank/DDBJ databases">
        <title>Draft genome sequence of two Spirosoma agri KCTC 52727 and Spirosoma terrae KCTC 52035.</title>
        <authorList>
            <person name="Rojas J."/>
            <person name="Ambika Manirajan B."/>
            <person name="Ratering S."/>
            <person name="Suarez C."/>
            <person name="Schnell S."/>
        </authorList>
    </citation>
    <scope>NUCLEOTIDE SEQUENCE [LARGE SCALE GENOMIC DNA]</scope>
    <source>
        <strain evidence="7 8">KCTC 52727</strain>
    </source>
</reference>
<dbReference type="InterPro" id="IPR055557">
    <property type="entry name" value="DUF7133"/>
</dbReference>
<dbReference type="SUPFAM" id="SSF50952">
    <property type="entry name" value="Soluble quinoprotein glucose dehydrogenase"/>
    <property type="match status" value="1"/>
</dbReference>
<dbReference type="SUPFAM" id="SSF48371">
    <property type="entry name" value="ARM repeat"/>
    <property type="match status" value="1"/>
</dbReference>
<dbReference type="Gene3D" id="1.25.10.10">
    <property type="entry name" value="Leucine-rich Repeat Variant"/>
    <property type="match status" value="1"/>
</dbReference>
<dbReference type="InterPro" id="IPR011041">
    <property type="entry name" value="Quinoprot_gluc/sorb_DH_b-prop"/>
</dbReference>
<evidence type="ECO:0000256" key="2">
    <source>
        <dbReference type="ARBA" id="ARBA00022723"/>
    </source>
</evidence>
<keyword evidence="1 4" id="KW-0349">Heme</keyword>
<evidence type="ECO:0000313" key="7">
    <source>
        <dbReference type="EMBL" id="NEU65287.1"/>
    </source>
</evidence>
<dbReference type="GO" id="GO:0020037">
    <property type="term" value="F:heme binding"/>
    <property type="evidence" value="ECO:0007669"/>
    <property type="project" value="InterPro"/>
</dbReference>
<dbReference type="Pfam" id="PF23500">
    <property type="entry name" value="DUF7133"/>
    <property type="match status" value="1"/>
</dbReference>
<dbReference type="InterPro" id="IPR013427">
    <property type="entry name" value="Haem-bd_dom_put"/>
</dbReference>
<sequence length="1105" mass="120371">MRTTFSFSTAPFILTTTCFLYLAGHVNQQPISPIFPSPDRRPLQQSSITAKADSNTLYLPDDLQATLWAESPMFYNPTNMDIDAQGRVWVTEAVNYRKFNNKASDRLDHPDGERVMILEDTDGDGKADNSKVFVQDPDLVSPMGIAIIGDKVIVSCSPNIVVYTDANGDDKPDKKEIFLTGFGGLDHDHGLHAVTAGPDGRYYVNAGNAGPHVVTDKSGWTLRSGSLFVGGTPYNKLNRGNQVSDDGRVWTGGLALRINPDGSGLKVMAHNFRNSYETALDSYGNMWQNDNDDQTVASRTSWLMEGANAGYFSNDGTRNWQGDQRPGQPIPTAHWHQEDPGVMPVGDITGAGSPTGMVMYEGDELGSQYRGMLLSAEAGRNVIFGYKPEPWGAGYRLQRMDLISTLPKADETYKWNNADKDTRKWFRPSDVTVGPDGAIYIADWYDPIVGGHQMQDTKGYGRIYRITPRGKSLKIPKIDLRTTPGQITALLNPAVNVRMLGFDALQEQGEKAVVPVMALLSSPNPFHRARAIFLLAHLGAEGQFEVERLLKAADAQTRLVALRALRSITPENSKANPVLTESQKALLPLLGNLCTDPSVAVRREVAVALRDVPYADCRLMLLNLVKGYDGQDKFYLNALGEAADGKEEALVADLRPTLPKNPVEWDQRTANLIWELHPASMVSPLQKRAEAQTLTADARRQAIVTLGFIKSREAANAMIDLTKSTDKAVADQATYWIGFRRGNDWAKLLNWDEVMPTKSATQDQKMLAKQQQLLDEHVSDAEKRKIAAEMSRNSEGARVLIGLAADNKLSADLIKAAGPGIRTNKDQTIRTMGKEYFPWKPQAATTTTAETSPAVVSSSSTIPRQSASTKATADVDLAPAPGSTKAMSKPAYIEPTPGKPVEKVAEPEATAAKPVDKPTDLKPASVKTTGKVVEAETTSVKTNSRAADVAPTSARTTDASNSAVAKVAMLTGDQKAGKAVFRTICTTCHKHGQQGTDVGPDLTQIHQKLDKNALLNAIIYPSAGIASGYEPWLITTKMGQTYYGFLVSDGEQTMVIKGIKGQKHTIPTNQVASRRQYKTSLMPDPSSLGLTNQQLADLTAFLLKQ</sequence>